<dbReference type="AlphaFoldDB" id="X1QJY7"/>
<protein>
    <submittedName>
        <fullName evidence="1">Uncharacterized protein</fullName>
    </submittedName>
</protein>
<gene>
    <name evidence="1" type="ORF">S06H3_60167</name>
</gene>
<dbReference type="EMBL" id="BARV01039209">
    <property type="protein sequence ID" value="GAI55126.1"/>
    <property type="molecule type" value="Genomic_DNA"/>
</dbReference>
<evidence type="ECO:0000313" key="1">
    <source>
        <dbReference type="EMBL" id="GAI55126.1"/>
    </source>
</evidence>
<sequence>KGPGRFAEGVMIAESDYEKGFAPFHAAIERADLGPRFPRRDPRNLGRVKAVVDALIAEKLK</sequence>
<feature type="non-terminal residue" evidence="1">
    <location>
        <position position="1"/>
    </location>
</feature>
<comment type="caution">
    <text evidence="1">The sequence shown here is derived from an EMBL/GenBank/DDBJ whole genome shotgun (WGS) entry which is preliminary data.</text>
</comment>
<organism evidence="1">
    <name type="scientific">marine sediment metagenome</name>
    <dbReference type="NCBI Taxonomy" id="412755"/>
    <lineage>
        <taxon>unclassified sequences</taxon>
        <taxon>metagenomes</taxon>
        <taxon>ecological metagenomes</taxon>
    </lineage>
</organism>
<name>X1QJY7_9ZZZZ</name>
<proteinExistence type="predicted"/>
<reference evidence="1" key="1">
    <citation type="journal article" date="2014" name="Front. Microbiol.">
        <title>High frequency of phylogenetically diverse reductive dehalogenase-homologous genes in deep subseafloor sedimentary metagenomes.</title>
        <authorList>
            <person name="Kawai M."/>
            <person name="Futagami T."/>
            <person name="Toyoda A."/>
            <person name="Takaki Y."/>
            <person name="Nishi S."/>
            <person name="Hori S."/>
            <person name="Arai W."/>
            <person name="Tsubouchi T."/>
            <person name="Morono Y."/>
            <person name="Uchiyama I."/>
            <person name="Ito T."/>
            <person name="Fujiyama A."/>
            <person name="Inagaki F."/>
            <person name="Takami H."/>
        </authorList>
    </citation>
    <scope>NUCLEOTIDE SEQUENCE</scope>
    <source>
        <strain evidence="1">Expedition CK06-06</strain>
    </source>
</reference>
<accession>X1QJY7</accession>